<accession>A0A0F8ZH87</accession>
<evidence type="ECO:0000313" key="1">
    <source>
        <dbReference type="EMBL" id="KKK65804.1"/>
    </source>
</evidence>
<name>A0A0F8ZH87_9ZZZZ</name>
<proteinExistence type="predicted"/>
<sequence length="142" mass="15441">MTNTDIIIDNEAYLVDTHSASAADNLTGGSKIYLRAISTVFPFVNLLSYKPKILVDPQRTGVSPETVTENWNRRKSPISSTGVEKLVITVDGIIDLDSTGSLSSDYQLATIGRLWKLWNSAGSMPFGYYDSKVGSALVDSGY</sequence>
<gene>
    <name evidence="1" type="ORF">LCGC14_2970440</name>
</gene>
<feature type="non-terminal residue" evidence="1">
    <location>
        <position position="142"/>
    </location>
</feature>
<reference evidence="1" key="1">
    <citation type="journal article" date="2015" name="Nature">
        <title>Complex archaea that bridge the gap between prokaryotes and eukaryotes.</title>
        <authorList>
            <person name="Spang A."/>
            <person name="Saw J.H."/>
            <person name="Jorgensen S.L."/>
            <person name="Zaremba-Niedzwiedzka K."/>
            <person name="Martijn J."/>
            <person name="Lind A.E."/>
            <person name="van Eijk R."/>
            <person name="Schleper C."/>
            <person name="Guy L."/>
            <person name="Ettema T.J."/>
        </authorList>
    </citation>
    <scope>NUCLEOTIDE SEQUENCE</scope>
</reference>
<organism evidence="1">
    <name type="scientific">marine sediment metagenome</name>
    <dbReference type="NCBI Taxonomy" id="412755"/>
    <lineage>
        <taxon>unclassified sequences</taxon>
        <taxon>metagenomes</taxon>
        <taxon>ecological metagenomes</taxon>
    </lineage>
</organism>
<comment type="caution">
    <text evidence="1">The sequence shown here is derived from an EMBL/GenBank/DDBJ whole genome shotgun (WGS) entry which is preliminary data.</text>
</comment>
<dbReference type="EMBL" id="LAZR01060376">
    <property type="protein sequence ID" value="KKK65804.1"/>
    <property type="molecule type" value="Genomic_DNA"/>
</dbReference>
<dbReference type="AlphaFoldDB" id="A0A0F8ZH87"/>
<protein>
    <submittedName>
        <fullName evidence="1">Uncharacterized protein</fullName>
    </submittedName>
</protein>